<dbReference type="Proteomes" id="UP000824120">
    <property type="component" value="Chromosome 10"/>
</dbReference>
<comment type="caution">
    <text evidence="1">The sequence shown here is derived from an EMBL/GenBank/DDBJ whole genome shotgun (WGS) entry which is preliminary data.</text>
</comment>
<gene>
    <name evidence="1" type="ORF">H5410_052564</name>
</gene>
<name>A0A9J5X161_SOLCO</name>
<sequence length="166" mass="18932">MAATATGRPPFKERRDFMIEEGLHQTMVFKLSYGALDLKEETMLAVVWISLPNLSPNLFAKKSLLSIASTVEKPIVIDKATQFKSRPSTKVKVILGLMEKLPNRITLQFVDRKSGKLIELFQEIVYDNLPLYCNYCKHKGLDEDSCRLISKRNQNNKQIDDTIEVA</sequence>
<reference evidence="1 2" key="1">
    <citation type="submission" date="2020-09" db="EMBL/GenBank/DDBJ databases">
        <title>De no assembly of potato wild relative species, Solanum commersonii.</title>
        <authorList>
            <person name="Cho K."/>
        </authorList>
    </citation>
    <scope>NUCLEOTIDE SEQUENCE [LARGE SCALE GENOMIC DNA]</scope>
    <source>
        <strain evidence="1">LZ3.2</strain>
        <tissue evidence="1">Leaf</tissue>
    </source>
</reference>
<organism evidence="1 2">
    <name type="scientific">Solanum commersonii</name>
    <name type="common">Commerson's wild potato</name>
    <name type="synonym">Commerson's nightshade</name>
    <dbReference type="NCBI Taxonomy" id="4109"/>
    <lineage>
        <taxon>Eukaryota</taxon>
        <taxon>Viridiplantae</taxon>
        <taxon>Streptophyta</taxon>
        <taxon>Embryophyta</taxon>
        <taxon>Tracheophyta</taxon>
        <taxon>Spermatophyta</taxon>
        <taxon>Magnoliopsida</taxon>
        <taxon>eudicotyledons</taxon>
        <taxon>Gunneridae</taxon>
        <taxon>Pentapetalae</taxon>
        <taxon>asterids</taxon>
        <taxon>lamiids</taxon>
        <taxon>Solanales</taxon>
        <taxon>Solanaceae</taxon>
        <taxon>Solanoideae</taxon>
        <taxon>Solaneae</taxon>
        <taxon>Solanum</taxon>
    </lineage>
</organism>
<accession>A0A9J5X161</accession>
<evidence type="ECO:0000313" key="2">
    <source>
        <dbReference type="Proteomes" id="UP000824120"/>
    </source>
</evidence>
<proteinExistence type="predicted"/>
<dbReference type="EMBL" id="JACXVP010000010">
    <property type="protein sequence ID" value="KAG5581937.1"/>
    <property type="molecule type" value="Genomic_DNA"/>
</dbReference>
<dbReference type="PANTHER" id="PTHR31286:SF104">
    <property type="entry name" value="PEROXIDASE"/>
    <property type="match status" value="1"/>
</dbReference>
<dbReference type="InterPro" id="IPR040256">
    <property type="entry name" value="At4g02000-like"/>
</dbReference>
<dbReference type="OrthoDB" id="1302471at2759"/>
<dbReference type="AlphaFoldDB" id="A0A9J5X161"/>
<keyword evidence="2" id="KW-1185">Reference proteome</keyword>
<evidence type="ECO:0008006" key="3">
    <source>
        <dbReference type="Google" id="ProtNLM"/>
    </source>
</evidence>
<protein>
    <recommendedName>
        <fullName evidence="3">DUF4283 domain-containing protein</fullName>
    </recommendedName>
</protein>
<dbReference type="PANTHER" id="PTHR31286">
    <property type="entry name" value="GLYCINE-RICH CELL WALL STRUCTURAL PROTEIN 1.8-LIKE"/>
    <property type="match status" value="1"/>
</dbReference>
<evidence type="ECO:0000313" key="1">
    <source>
        <dbReference type="EMBL" id="KAG5581937.1"/>
    </source>
</evidence>